<evidence type="ECO:0000256" key="1">
    <source>
        <dbReference type="SAM" id="Coils"/>
    </source>
</evidence>
<evidence type="ECO:0000313" key="3">
    <source>
        <dbReference type="EMBL" id="XAI70612.1"/>
    </source>
</evidence>
<proteinExistence type="predicted"/>
<dbReference type="EMBL" id="PP179325">
    <property type="protein sequence ID" value="XAI70612.1"/>
    <property type="molecule type" value="Genomic_DNA"/>
</dbReference>
<protein>
    <submittedName>
        <fullName evidence="3">DNA-packaging protein</fullName>
    </submittedName>
</protein>
<gene>
    <name evidence="3" type="ORF">Touem01_00083</name>
</gene>
<reference evidence="3" key="1">
    <citation type="journal article" date="2024" name="J. Gen. Virol.">
        <title>Novel phages of Pseudomonas syringae unveil numerous potential auxiliary metabolic genes.</title>
        <authorList>
            <person name="Feltin C."/>
            <person name="Garneau J.R."/>
            <person name="Morris C.E."/>
            <person name="Berard A."/>
            <person name="Torres-Barcelo C."/>
        </authorList>
    </citation>
    <scope>NUCLEOTIDE SEQUENCE</scope>
</reference>
<sequence>MTIISDVVGDAASTASRPLLPWFLLAAILALGSAGAAGMYGGYEIANARYAKEREALQEAQIEALTASKEALKIAVTNSSQVSGEFMAALKGIQVVNTTITNEVRKETEKLVYTDCKLPDSGADLLKKNADTINMRLLGKGKLK</sequence>
<organism evidence="3">
    <name type="scientific">Pseudomonas phage Touem01</name>
    <dbReference type="NCBI Taxonomy" id="3138548"/>
    <lineage>
        <taxon>Viruses</taxon>
    </lineage>
</organism>
<keyword evidence="1" id="KW-0175">Coiled coil</keyword>
<keyword evidence="2" id="KW-1133">Transmembrane helix</keyword>
<evidence type="ECO:0000256" key="2">
    <source>
        <dbReference type="SAM" id="Phobius"/>
    </source>
</evidence>
<feature type="transmembrane region" description="Helical" evidence="2">
    <location>
        <begin position="20"/>
        <end position="43"/>
    </location>
</feature>
<name>A0AAU6W226_9VIRU</name>
<keyword evidence="2" id="KW-0472">Membrane</keyword>
<keyword evidence="2" id="KW-0812">Transmembrane</keyword>
<accession>A0AAU6W226</accession>
<feature type="coiled-coil region" evidence="1">
    <location>
        <begin position="43"/>
        <end position="70"/>
    </location>
</feature>